<gene>
    <name evidence="1" type="ORF">JG688_00017618</name>
</gene>
<dbReference type="GO" id="GO:0004364">
    <property type="term" value="F:glutathione transferase activity"/>
    <property type="evidence" value="ECO:0007669"/>
    <property type="project" value="InterPro"/>
</dbReference>
<dbReference type="EMBL" id="JAENGY010002722">
    <property type="protein sequence ID" value="KAG6943408.1"/>
    <property type="molecule type" value="Genomic_DNA"/>
</dbReference>
<reference evidence="1" key="1">
    <citation type="submission" date="2021-01" db="EMBL/GenBank/DDBJ databases">
        <title>Phytophthora aleatoria, a newly-described species from Pinus radiata is distinct from Phytophthora cactorum isolates based on comparative genomics.</title>
        <authorList>
            <person name="Mcdougal R."/>
            <person name="Panda P."/>
            <person name="Williams N."/>
            <person name="Studholme D.J."/>
        </authorList>
    </citation>
    <scope>NUCLEOTIDE SEQUENCE</scope>
    <source>
        <strain evidence="1">NZFS 4037</strain>
    </source>
</reference>
<comment type="caution">
    <text evidence="1">The sequence shown here is derived from an EMBL/GenBank/DDBJ whole genome shotgun (WGS) entry which is preliminary data.</text>
</comment>
<dbReference type="Proteomes" id="UP000709295">
    <property type="component" value="Unassembled WGS sequence"/>
</dbReference>
<dbReference type="InterPro" id="IPR016639">
    <property type="entry name" value="GST_Omega/GSH"/>
</dbReference>
<dbReference type="AlphaFoldDB" id="A0A8J5LYF1"/>
<evidence type="ECO:0008006" key="3">
    <source>
        <dbReference type="Google" id="ProtNLM"/>
    </source>
</evidence>
<dbReference type="GO" id="GO:0005737">
    <property type="term" value="C:cytoplasm"/>
    <property type="evidence" value="ECO:0007669"/>
    <property type="project" value="TreeGrafter"/>
</dbReference>
<evidence type="ECO:0000313" key="1">
    <source>
        <dbReference type="EMBL" id="KAG6943408.1"/>
    </source>
</evidence>
<organism evidence="1 2">
    <name type="scientific">Phytophthora aleatoria</name>
    <dbReference type="NCBI Taxonomy" id="2496075"/>
    <lineage>
        <taxon>Eukaryota</taxon>
        <taxon>Sar</taxon>
        <taxon>Stramenopiles</taxon>
        <taxon>Oomycota</taxon>
        <taxon>Peronosporomycetes</taxon>
        <taxon>Peronosporales</taxon>
        <taxon>Peronosporaceae</taxon>
        <taxon>Phytophthora</taxon>
    </lineage>
</organism>
<sequence>MATKIPWVSEKAKFVCETTKFRNWIEPDPGAEFPAENTIVSNESADIIRMFNSSFDANVPSKIDLYPTKFREDINEISEWIYNDINNGVYKCGLSTTQDEYDQSAGVRLYSMLIRLDEVYYVHFKANKKMIKKYPNLLNYTREIFQFPPVVKSMDRKTHFRHIRDHYYGSHIPINTFGIVPAGPNTDYSVKHDRDRFASATLPEFPVNSN</sequence>
<name>A0A8J5LYF1_9STRA</name>
<evidence type="ECO:0000313" key="2">
    <source>
        <dbReference type="Proteomes" id="UP000709295"/>
    </source>
</evidence>
<dbReference type="PANTHER" id="PTHR32419">
    <property type="entry name" value="GLUTATHIONYL-HYDROQUINONE REDUCTASE"/>
    <property type="match status" value="1"/>
</dbReference>
<accession>A0A8J5LYF1</accession>
<protein>
    <recommendedName>
        <fullName evidence="3">GST N-terminal domain-containing protein</fullName>
    </recommendedName>
</protein>
<dbReference type="PANTHER" id="PTHR32419:SF6">
    <property type="entry name" value="GLUTATHIONE S-TRANSFERASE OMEGA-LIKE 1-RELATED"/>
    <property type="match status" value="1"/>
</dbReference>
<proteinExistence type="predicted"/>
<keyword evidence="2" id="KW-1185">Reference proteome</keyword>